<evidence type="ECO:0000256" key="1">
    <source>
        <dbReference type="ARBA" id="ARBA00022737"/>
    </source>
</evidence>
<dbReference type="SUPFAM" id="SSF48403">
    <property type="entry name" value="Ankyrin repeat"/>
    <property type="match status" value="1"/>
</dbReference>
<dbReference type="PROSITE" id="PS50297">
    <property type="entry name" value="ANK_REP_REGION"/>
    <property type="match status" value="2"/>
</dbReference>
<dbReference type="Pfam" id="PF12796">
    <property type="entry name" value="Ank_2"/>
    <property type="match status" value="1"/>
</dbReference>
<comment type="caution">
    <text evidence="4">The sequence shown here is derived from an EMBL/GenBank/DDBJ whole genome shotgun (WGS) entry which is preliminary data.</text>
</comment>
<evidence type="ECO:0000256" key="3">
    <source>
        <dbReference type="PROSITE-ProRule" id="PRU00023"/>
    </source>
</evidence>
<keyword evidence="5" id="KW-1185">Reference proteome</keyword>
<keyword evidence="1" id="KW-0677">Repeat</keyword>
<feature type="repeat" description="ANK" evidence="3">
    <location>
        <begin position="111"/>
        <end position="143"/>
    </location>
</feature>
<dbReference type="PANTHER" id="PTHR24173">
    <property type="entry name" value="ANKYRIN REPEAT CONTAINING"/>
    <property type="match status" value="1"/>
</dbReference>
<sequence length="169" mass="18502">MAHVWFQVQEFKRTSNWTTLHLSLVSLLNDNSVAYRQLKTIGDGEPLVSSKIGACGYAQLISLLLCAGLDMNSQAYLTGDHWLFGASETGLVNLVKLLLSRGADANMSNNEGNTPLMLTIRGGHIDVVKALVEAGANTTLRNVNGVNPLDEARLRNRTEIVEYLENLPH</sequence>
<reference evidence="4 5" key="1">
    <citation type="submission" date="2023-02" db="EMBL/GenBank/DDBJ databases">
        <title>LHISI_Scaffold_Assembly.</title>
        <authorList>
            <person name="Stuart O.P."/>
            <person name="Cleave R."/>
            <person name="Magrath M.J.L."/>
            <person name="Mikheyev A.S."/>
        </authorList>
    </citation>
    <scope>NUCLEOTIDE SEQUENCE [LARGE SCALE GENOMIC DNA]</scope>
    <source>
        <strain evidence="4">Daus_M_001</strain>
        <tissue evidence="4">Leg muscle</tissue>
    </source>
</reference>
<evidence type="ECO:0000313" key="5">
    <source>
        <dbReference type="Proteomes" id="UP001159363"/>
    </source>
</evidence>
<dbReference type="InterPro" id="IPR036770">
    <property type="entry name" value="Ankyrin_rpt-contain_sf"/>
</dbReference>
<dbReference type="PROSITE" id="PS50088">
    <property type="entry name" value="ANK_REPEAT"/>
    <property type="match status" value="2"/>
</dbReference>
<protein>
    <submittedName>
        <fullName evidence="4">Uncharacterized protein</fullName>
    </submittedName>
</protein>
<dbReference type="PANTHER" id="PTHR24173:SF74">
    <property type="entry name" value="ANKYRIN REPEAT DOMAIN-CONTAINING PROTEIN 16"/>
    <property type="match status" value="1"/>
</dbReference>
<feature type="repeat" description="ANK" evidence="3">
    <location>
        <begin position="78"/>
        <end position="110"/>
    </location>
</feature>
<proteinExistence type="predicted"/>
<dbReference type="Proteomes" id="UP001159363">
    <property type="component" value="Chromosome 7"/>
</dbReference>
<dbReference type="EMBL" id="JARBHB010000008">
    <property type="protein sequence ID" value="KAJ8878081.1"/>
    <property type="molecule type" value="Genomic_DNA"/>
</dbReference>
<name>A0ABQ9H1D5_9NEOP</name>
<evidence type="ECO:0000256" key="2">
    <source>
        <dbReference type="ARBA" id="ARBA00023043"/>
    </source>
</evidence>
<evidence type="ECO:0000313" key="4">
    <source>
        <dbReference type="EMBL" id="KAJ8878081.1"/>
    </source>
</evidence>
<organism evidence="4 5">
    <name type="scientific">Dryococelus australis</name>
    <dbReference type="NCBI Taxonomy" id="614101"/>
    <lineage>
        <taxon>Eukaryota</taxon>
        <taxon>Metazoa</taxon>
        <taxon>Ecdysozoa</taxon>
        <taxon>Arthropoda</taxon>
        <taxon>Hexapoda</taxon>
        <taxon>Insecta</taxon>
        <taxon>Pterygota</taxon>
        <taxon>Neoptera</taxon>
        <taxon>Polyneoptera</taxon>
        <taxon>Phasmatodea</taxon>
        <taxon>Verophasmatodea</taxon>
        <taxon>Anareolatae</taxon>
        <taxon>Phasmatidae</taxon>
        <taxon>Eurycanthinae</taxon>
        <taxon>Dryococelus</taxon>
    </lineage>
</organism>
<keyword evidence="2 3" id="KW-0040">ANK repeat</keyword>
<gene>
    <name evidence="4" type="ORF">PR048_022545</name>
</gene>
<dbReference type="InterPro" id="IPR002110">
    <property type="entry name" value="Ankyrin_rpt"/>
</dbReference>
<accession>A0ABQ9H1D5</accession>
<dbReference type="Gene3D" id="1.25.40.20">
    <property type="entry name" value="Ankyrin repeat-containing domain"/>
    <property type="match status" value="2"/>
</dbReference>
<dbReference type="SMART" id="SM00248">
    <property type="entry name" value="ANK"/>
    <property type="match status" value="2"/>
</dbReference>